<evidence type="ECO:0000313" key="1">
    <source>
        <dbReference type="EMBL" id="EYA12788.1"/>
    </source>
</evidence>
<dbReference type="RefSeq" id="WP_032533760.1">
    <property type="nucleotide sequence ID" value="NZ_JGEA01000032.1"/>
</dbReference>
<proteinExistence type="predicted"/>
<dbReference type="AlphaFoldDB" id="A0AAN4SGQ6"/>
<name>A0AAN4SGQ6_BACFG</name>
<evidence type="ECO:0000313" key="2">
    <source>
        <dbReference type="Proteomes" id="UP000022433"/>
    </source>
</evidence>
<accession>A0AAN4SGQ6</accession>
<organism evidence="1 2">
    <name type="scientific">Bacteroides fragilis str. 1007-1-F #10</name>
    <dbReference type="NCBI Taxonomy" id="1339295"/>
    <lineage>
        <taxon>Bacteria</taxon>
        <taxon>Pseudomonadati</taxon>
        <taxon>Bacteroidota</taxon>
        <taxon>Bacteroidia</taxon>
        <taxon>Bacteroidales</taxon>
        <taxon>Bacteroidaceae</taxon>
        <taxon>Bacteroides</taxon>
    </lineage>
</organism>
<dbReference type="Proteomes" id="UP000022433">
    <property type="component" value="Unassembled WGS sequence"/>
</dbReference>
<protein>
    <submittedName>
        <fullName evidence="1">Uncharacterized protein</fullName>
    </submittedName>
</protein>
<gene>
    <name evidence="1" type="ORF">M104_3445</name>
</gene>
<comment type="caution">
    <text evidence="1">The sequence shown here is derived from an EMBL/GenBank/DDBJ whole genome shotgun (WGS) entry which is preliminary data.</text>
</comment>
<dbReference type="EMBL" id="JGEA01000032">
    <property type="protein sequence ID" value="EYA12788.1"/>
    <property type="molecule type" value="Genomic_DNA"/>
</dbReference>
<reference evidence="1 2" key="1">
    <citation type="submission" date="2014-02" db="EMBL/GenBank/DDBJ databases">
        <authorList>
            <person name="Sears C."/>
            <person name="Carroll K."/>
            <person name="Sack B.R."/>
            <person name="Qadri F."/>
            <person name="Myers L.L."/>
            <person name="Chung G.-T."/>
            <person name="Escheverria P."/>
            <person name="Fraser C.M."/>
            <person name="Sadzewicz L."/>
            <person name="Shefchek K.A."/>
            <person name="Tallon L."/>
            <person name="Das S.P."/>
            <person name="Daugherty S."/>
            <person name="Mongodin E.F."/>
        </authorList>
    </citation>
    <scope>NUCLEOTIDE SEQUENCE [LARGE SCALE GENOMIC DNA]</scope>
    <source>
        <strain evidence="1 2">1007-1-F #10</strain>
    </source>
</reference>
<sequence>MDNYCLNRNEIIKLIEHKIQAHEIDEELKEYIERAELYWDINLISSNCFLSIILEQKIRRNDCEKEFLDSFYELQDKMSFHIEELRPDFIDFIYNYKMPNKQNADIAALIEARKHKDEEKVNTIKEKINCAFEEDLILSIQDYYDKIYD</sequence>